<accession>A0AA40K509</accession>
<comment type="caution">
    <text evidence="2">The sequence shown here is derived from an EMBL/GenBank/DDBJ whole genome shotgun (WGS) entry which is preliminary data.</text>
</comment>
<feature type="transmembrane region" description="Helical" evidence="1">
    <location>
        <begin position="168"/>
        <end position="192"/>
    </location>
</feature>
<keyword evidence="1" id="KW-0472">Membrane</keyword>
<keyword evidence="3" id="KW-1185">Reference proteome</keyword>
<dbReference type="Proteomes" id="UP001172155">
    <property type="component" value="Unassembled WGS sequence"/>
</dbReference>
<dbReference type="EMBL" id="JAUKUD010000004">
    <property type="protein sequence ID" value="KAK0746174.1"/>
    <property type="molecule type" value="Genomic_DNA"/>
</dbReference>
<feature type="transmembrane region" description="Helical" evidence="1">
    <location>
        <begin position="21"/>
        <end position="39"/>
    </location>
</feature>
<protein>
    <submittedName>
        <fullName evidence="2">Uncharacterized protein</fullName>
    </submittedName>
</protein>
<proteinExistence type="predicted"/>
<evidence type="ECO:0000313" key="3">
    <source>
        <dbReference type="Proteomes" id="UP001172155"/>
    </source>
</evidence>
<dbReference type="AlphaFoldDB" id="A0AA40K509"/>
<sequence>MRDRVRELVDVGELKMQGMGVTGIFFLVCFSAFAVTLALNPSSRGMKRSRRKVDDFPAGEAIHTTTYPPLPSSFVSLFSLLRVVGFSASLGLERSPAAVMCLVGISLCVPCLATSSLGRCLACMCARAELNVSTLAPLFAERGNLCSSKADGRTRRITFLFPTNPRDVVGRMVSVICVCVCVCVASLLHVSYDERTVRKGKEGFYCWLGAVVVR</sequence>
<reference evidence="2" key="1">
    <citation type="submission" date="2023-06" db="EMBL/GenBank/DDBJ databases">
        <title>Genome-scale phylogeny and comparative genomics of the fungal order Sordariales.</title>
        <authorList>
            <consortium name="Lawrence Berkeley National Laboratory"/>
            <person name="Hensen N."/>
            <person name="Bonometti L."/>
            <person name="Westerberg I."/>
            <person name="Brannstrom I.O."/>
            <person name="Guillou S."/>
            <person name="Cros-Aarteil S."/>
            <person name="Calhoun S."/>
            <person name="Haridas S."/>
            <person name="Kuo A."/>
            <person name="Mondo S."/>
            <person name="Pangilinan J."/>
            <person name="Riley R."/>
            <person name="LaButti K."/>
            <person name="Andreopoulos B."/>
            <person name="Lipzen A."/>
            <person name="Chen C."/>
            <person name="Yanf M."/>
            <person name="Daum C."/>
            <person name="Ng V."/>
            <person name="Clum A."/>
            <person name="Steindorff A."/>
            <person name="Ohm R."/>
            <person name="Martin F."/>
            <person name="Silar P."/>
            <person name="Natvig D."/>
            <person name="Lalanne C."/>
            <person name="Gautier V."/>
            <person name="Ament-velasquez S.L."/>
            <person name="Kruys A."/>
            <person name="Hutchinson M.I."/>
            <person name="Powell A.J."/>
            <person name="Barry K."/>
            <person name="Miller A.N."/>
            <person name="Grigoriev I.V."/>
            <person name="Debuchy R."/>
            <person name="Gladieux P."/>
            <person name="Thoren M.H."/>
            <person name="Johannesson H."/>
        </authorList>
    </citation>
    <scope>NUCLEOTIDE SEQUENCE</scope>
    <source>
        <strain evidence="2">SMH3187-1</strain>
    </source>
</reference>
<keyword evidence="1" id="KW-0812">Transmembrane</keyword>
<evidence type="ECO:0000313" key="2">
    <source>
        <dbReference type="EMBL" id="KAK0746174.1"/>
    </source>
</evidence>
<evidence type="ECO:0000256" key="1">
    <source>
        <dbReference type="SAM" id="Phobius"/>
    </source>
</evidence>
<keyword evidence="1" id="KW-1133">Transmembrane helix</keyword>
<organism evidence="2 3">
    <name type="scientific">Schizothecium vesticola</name>
    <dbReference type="NCBI Taxonomy" id="314040"/>
    <lineage>
        <taxon>Eukaryota</taxon>
        <taxon>Fungi</taxon>
        <taxon>Dikarya</taxon>
        <taxon>Ascomycota</taxon>
        <taxon>Pezizomycotina</taxon>
        <taxon>Sordariomycetes</taxon>
        <taxon>Sordariomycetidae</taxon>
        <taxon>Sordariales</taxon>
        <taxon>Schizotheciaceae</taxon>
        <taxon>Schizothecium</taxon>
    </lineage>
</organism>
<name>A0AA40K509_9PEZI</name>
<gene>
    <name evidence="2" type="ORF">B0T18DRAFT_145157</name>
</gene>